<dbReference type="InterPro" id="IPR042183">
    <property type="entry name" value="MmgE/PrpD_sf_1"/>
</dbReference>
<evidence type="ECO:0000313" key="5">
    <source>
        <dbReference type="Proteomes" id="UP000321805"/>
    </source>
</evidence>
<evidence type="ECO:0000313" key="4">
    <source>
        <dbReference type="EMBL" id="QEC47054.1"/>
    </source>
</evidence>
<dbReference type="Pfam" id="PF19305">
    <property type="entry name" value="MmgE_PrpD_C"/>
    <property type="match status" value="1"/>
</dbReference>
<dbReference type="Pfam" id="PF03972">
    <property type="entry name" value="MmgE_PrpD_N"/>
    <property type="match status" value="1"/>
</dbReference>
<dbReference type="InterPro" id="IPR045336">
    <property type="entry name" value="MmgE_PrpD_N"/>
</dbReference>
<sequence length="449" mass="48549">MADAETATITELEALARFVLDARLEDVPDEVVEYARHLTLKTISGMVAGARFSPGPQMVELVRRKGLPEEVRVVGCDFRTSLWEGVFLSNFVAHATETEDDRLEHGVAWDIAIVPVILTLADKLGLSGRDTLAAIVIGLEVHSRSSDFDAAARGLYCVPAAVGTAAAAARVMGLTHEQTVNAMGMVLSTAMVTETNFGYDAHCLESAMQCLQAIMAVEAAAAGLSSNPDLRGYLDKLVGPENVFADGILAGLGETWSMMDICVKKYPACSCIHKPADALRELMREHGFGADDVESLVTEISPYDVFNDRPDPLSMGDAKFSYQHCLGAVLVDGDITFANIGAIDEPRYVQARAKVSINVHEDWSPLMLAAPNGVTVRLRDGRELQRIREHIHGSRPDPLSHEEFVDLFALYTDGILSADEVATCVDLVERLEELPHLGALLDVVAPVAP</sequence>
<dbReference type="InterPro" id="IPR042188">
    <property type="entry name" value="MmgE/PrpD_sf_2"/>
</dbReference>
<dbReference type="InterPro" id="IPR005656">
    <property type="entry name" value="MmgE_PrpD"/>
</dbReference>
<accession>A0A5B8U1V9</accession>
<proteinExistence type="inferred from homology"/>
<comment type="similarity">
    <text evidence="1">Belongs to the PrpD family.</text>
</comment>
<dbReference type="Gene3D" id="3.30.1330.120">
    <property type="entry name" value="2-methylcitrate dehydratase PrpD"/>
    <property type="match status" value="1"/>
</dbReference>
<feature type="domain" description="MmgE/PrpD C-terminal" evidence="3">
    <location>
        <begin position="266"/>
        <end position="431"/>
    </location>
</feature>
<protein>
    <submittedName>
        <fullName evidence="4">MmgE/PrpD family protein</fullName>
    </submittedName>
</protein>
<dbReference type="AlphaFoldDB" id="A0A5B8U1V9"/>
<evidence type="ECO:0000259" key="2">
    <source>
        <dbReference type="Pfam" id="PF03972"/>
    </source>
</evidence>
<evidence type="ECO:0000256" key="1">
    <source>
        <dbReference type="ARBA" id="ARBA00006174"/>
    </source>
</evidence>
<reference evidence="4 5" key="1">
    <citation type="journal article" date="2018" name="J. Microbiol.">
        <title>Baekduia soli gen. nov., sp. nov., a novel bacterium isolated from the soil of Baekdu Mountain and proposal of a novel family name, Baekduiaceae fam. nov.</title>
        <authorList>
            <person name="An D.S."/>
            <person name="Siddiqi M.Z."/>
            <person name="Kim K.H."/>
            <person name="Yu H.S."/>
            <person name="Im W.T."/>
        </authorList>
    </citation>
    <scope>NUCLEOTIDE SEQUENCE [LARGE SCALE GENOMIC DNA]</scope>
    <source>
        <strain evidence="4 5">BR7-21</strain>
    </source>
</reference>
<dbReference type="Proteomes" id="UP000321805">
    <property type="component" value="Chromosome"/>
</dbReference>
<feature type="domain" description="MmgE/PrpD N-terminal" evidence="2">
    <location>
        <begin position="13"/>
        <end position="229"/>
    </location>
</feature>
<dbReference type="SUPFAM" id="SSF103378">
    <property type="entry name" value="2-methylcitrate dehydratase PrpD"/>
    <property type="match status" value="1"/>
</dbReference>
<dbReference type="Gene3D" id="1.10.4100.10">
    <property type="entry name" value="2-methylcitrate dehydratase PrpD"/>
    <property type="match status" value="1"/>
</dbReference>
<dbReference type="InterPro" id="IPR045337">
    <property type="entry name" value="MmgE_PrpD_C"/>
</dbReference>
<evidence type="ECO:0000259" key="3">
    <source>
        <dbReference type="Pfam" id="PF19305"/>
    </source>
</evidence>
<dbReference type="KEGG" id="bsol:FSW04_05270"/>
<gene>
    <name evidence="4" type="ORF">FSW04_05270</name>
</gene>
<keyword evidence="5" id="KW-1185">Reference proteome</keyword>
<organism evidence="4 5">
    <name type="scientific">Baekduia soli</name>
    <dbReference type="NCBI Taxonomy" id="496014"/>
    <lineage>
        <taxon>Bacteria</taxon>
        <taxon>Bacillati</taxon>
        <taxon>Actinomycetota</taxon>
        <taxon>Thermoleophilia</taxon>
        <taxon>Solirubrobacterales</taxon>
        <taxon>Baekduiaceae</taxon>
        <taxon>Baekduia</taxon>
    </lineage>
</organism>
<dbReference type="EMBL" id="CP042430">
    <property type="protein sequence ID" value="QEC47054.1"/>
    <property type="molecule type" value="Genomic_DNA"/>
</dbReference>
<name>A0A5B8U1V9_9ACTN</name>
<dbReference type="PANTHER" id="PTHR16943:SF8">
    <property type="entry name" value="2-METHYLCITRATE DEHYDRATASE"/>
    <property type="match status" value="1"/>
</dbReference>
<dbReference type="InterPro" id="IPR036148">
    <property type="entry name" value="MmgE/PrpD_sf"/>
</dbReference>
<dbReference type="GO" id="GO:0016829">
    <property type="term" value="F:lyase activity"/>
    <property type="evidence" value="ECO:0007669"/>
    <property type="project" value="InterPro"/>
</dbReference>
<dbReference type="OrthoDB" id="9797528at2"/>
<dbReference type="PANTHER" id="PTHR16943">
    <property type="entry name" value="2-METHYLCITRATE DEHYDRATASE-RELATED"/>
    <property type="match status" value="1"/>
</dbReference>
<dbReference type="RefSeq" id="WP_146916991.1">
    <property type="nucleotide sequence ID" value="NZ_CP042430.1"/>
</dbReference>